<dbReference type="Pfam" id="PF02738">
    <property type="entry name" value="MoCoBD_1"/>
    <property type="match status" value="1"/>
</dbReference>
<dbReference type="InterPro" id="IPR008274">
    <property type="entry name" value="AldOxase/xan_DH_MoCoBD1"/>
</dbReference>
<evidence type="ECO:0000313" key="2">
    <source>
        <dbReference type="EMBL" id="MCK9686202.1"/>
    </source>
</evidence>
<name>A0A9X1YI81_9BURK</name>
<dbReference type="Pfam" id="PF01315">
    <property type="entry name" value="Ald_Xan_dh_C"/>
    <property type="match status" value="1"/>
</dbReference>
<dbReference type="PANTHER" id="PTHR11908:SF153">
    <property type="entry name" value="DEHYDROGENASE"/>
    <property type="match status" value="1"/>
</dbReference>
<dbReference type="InterPro" id="IPR037165">
    <property type="entry name" value="AldOxase/xan_DH_Mopterin-bd_sf"/>
</dbReference>
<dbReference type="InterPro" id="IPR046867">
    <property type="entry name" value="AldOxase/xan_DH_MoCoBD2"/>
</dbReference>
<dbReference type="AlphaFoldDB" id="A0A9X1YI81"/>
<keyword evidence="3" id="KW-1185">Reference proteome</keyword>
<reference evidence="2" key="1">
    <citation type="submission" date="2021-11" db="EMBL/GenBank/DDBJ databases">
        <title>BS-T2-15 a new species belonging to the Comamonadaceae family isolated from the soil of a French oak forest.</title>
        <authorList>
            <person name="Mieszkin S."/>
            <person name="Alain K."/>
        </authorList>
    </citation>
    <scope>NUCLEOTIDE SEQUENCE</scope>
    <source>
        <strain evidence="2">BS-T2-15</strain>
    </source>
</reference>
<protein>
    <submittedName>
        <fullName evidence="2">Xanthine dehydrogenase family protein molybdopterin-binding subunit</fullName>
    </submittedName>
</protein>
<dbReference type="Proteomes" id="UP001139353">
    <property type="component" value="Unassembled WGS sequence"/>
</dbReference>
<dbReference type="InterPro" id="IPR016208">
    <property type="entry name" value="Ald_Oxase/xanthine_DH-like"/>
</dbReference>
<accession>A0A9X1YI81</accession>
<evidence type="ECO:0000259" key="1">
    <source>
        <dbReference type="SMART" id="SM01008"/>
    </source>
</evidence>
<dbReference type="PANTHER" id="PTHR11908">
    <property type="entry name" value="XANTHINE DEHYDROGENASE"/>
    <property type="match status" value="1"/>
</dbReference>
<dbReference type="SMART" id="SM01008">
    <property type="entry name" value="Ald_Xan_dh_C"/>
    <property type="match status" value="1"/>
</dbReference>
<dbReference type="Pfam" id="PF20256">
    <property type="entry name" value="MoCoBD_2"/>
    <property type="match status" value="1"/>
</dbReference>
<gene>
    <name evidence="2" type="ORF">LPC04_10845</name>
</gene>
<organism evidence="2 3">
    <name type="scientific">Scleromatobacter humisilvae</name>
    <dbReference type="NCBI Taxonomy" id="2897159"/>
    <lineage>
        <taxon>Bacteria</taxon>
        <taxon>Pseudomonadati</taxon>
        <taxon>Pseudomonadota</taxon>
        <taxon>Betaproteobacteria</taxon>
        <taxon>Burkholderiales</taxon>
        <taxon>Sphaerotilaceae</taxon>
        <taxon>Scleromatobacter</taxon>
    </lineage>
</organism>
<dbReference type="SUPFAM" id="SSF56003">
    <property type="entry name" value="Molybdenum cofactor-binding domain"/>
    <property type="match status" value="1"/>
</dbReference>
<dbReference type="GO" id="GO:0005506">
    <property type="term" value="F:iron ion binding"/>
    <property type="evidence" value="ECO:0007669"/>
    <property type="project" value="InterPro"/>
</dbReference>
<dbReference type="InterPro" id="IPR000674">
    <property type="entry name" value="Ald_Oxase/Xan_DH_a/b"/>
</dbReference>
<evidence type="ECO:0000313" key="3">
    <source>
        <dbReference type="Proteomes" id="UP001139353"/>
    </source>
</evidence>
<dbReference type="RefSeq" id="WP_275682232.1">
    <property type="nucleotide sequence ID" value="NZ_JAJLJH010000002.1"/>
</dbReference>
<dbReference type="GO" id="GO:0016491">
    <property type="term" value="F:oxidoreductase activity"/>
    <property type="evidence" value="ECO:0007669"/>
    <property type="project" value="InterPro"/>
</dbReference>
<feature type="domain" description="Aldehyde oxidase/xanthine dehydrogenase a/b hammerhead" evidence="1">
    <location>
        <begin position="18"/>
        <end position="130"/>
    </location>
</feature>
<dbReference type="Gene3D" id="3.30.365.10">
    <property type="entry name" value="Aldehyde oxidase/xanthine dehydrogenase, molybdopterin binding domain"/>
    <property type="match status" value="4"/>
</dbReference>
<comment type="caution">
    <text evidence="2">The sequence shown here is derived from an EMBL/GenBank/DDBJ whole genome shotgun (WGS) entry which is preliminary data.</text>
</comment>
<sequence>MTSVGAPLDRVDGPLKVCGQAHYTGDLAPPRMAHAVLVTSTIASGRIARIDAAAAERAPGVVAVITHANAMKLPQDGKAAAHPPEGRVLSLLQDDQVAYSNQPIAVVVAETIEQANGAAALVRVTYARAEAKVDFEAERPNAYAPDKFNGAPPDTTRGDIEAGLASAAHRVELGYTTPFQHHNPMEPHATLASWDGEKLSIEDSTQYVAGVRRTLAKTFGIPPELVHVRSSFVGGAFGGKGSAWSHVILAAMAARQLGRPVRLVMQRPQLFGPVGGRPRTAQTLRVGCDEQGRLTALEHQSTSTTSVIEDWVESCAVVTRQLYASPAVATAHRLVKLNVGTPTFQRAPGESTGMFALESALDELAFAAGIDPIEFRLRNDAPRDEQKNAPYSSKSLAECYRVGAGRIGWSRRSTTPGALRDGHWLVGLGCASATRPAKRSPCAARVRITADGRALVSSSTSEIGCGNTTVMAQVAADALGLPVGRVRFELGDTRLPEAPISAGSMTMESVGSAVDAACADARSQLVAKAIADPESPLHGAAAEDVTIEDGWLRAKTGEGRRDNVAVLLSRLGGAPLVADGNSKPGDEDRQFSMNSFGAVFAEVHVDRDLGIVRVPRIVGRFGAGRIINAKTAHSQLLGGIVWGLGMALTEESVLDPRSGRFVNANLAEYHVMVNADIGDIDVGFVDEVDPHVNSLGAKGLGEVSMTGVTGAVANAIFNATGKRVRDLPITLDKLL</sequence>
<dbReference type="InterPro" id="IPR036856">
    <property type="entry name" value="Ald_Oxase/Xan_DH_a/b_sf"/>
</dbReference>
<dbReference type="EMBL" id="JAJLJH010000002">
    <property type="protein sequence ID" value="MCK9686202.1"/>
    <property type="molecule type" value="Genomic_DNA"/>
</dbReference>
<dbReference type="SUPFAM" id="SSF54665">
    <property type="entry name" value="CO dehydrogenase molybdoprotein N-domain-like"/>
    <property type="match status" value="1"/>
</dbReference>
<proteinExistence type="predicted"/>
<dbReference type="Gene3D" id="3.90.1170.50">
    <property type="entry name" value="Aldehyde oxidase/xanthine dehydrogenase, a/b hammerhead"/>
    <property type="match status" value="1"/>
</dbReference>